<feature type="transmembrane region" description="Helical" evidence="5">
    <location>
        <begin position="213"/>
        <end position="237"/>
    </location>
</feature>
<feature type="transmembrane region" description="Helical" evidence="5">
    <location>
        <begin position="73"/>
        <end position="90"/>
    </location>
</feature>
<feature type="transmembrane region" description="Helical" evidence="5">
    <location>
        <begin position="473"/>
        <end position="493"/>
    </location>
</feature>
<reference evidence="7" key="1">
    <citation type="submission" date="2018-06" db="EMBL/GenBank/DDBJ databases">
        <authorList>
            <person name="Zhirakovskaya E."/>
        </authorList>
    </citation>
    <scope>NUCLEOTIDE SEQUENCE</scope>
</reference>
<keyword evidence="4 5" id="KW-0472">Membrane</keyword>
<evidence type="ECO:0000256" key="4">
    <source>
        <dbReference type="ARBA" id="ARBA00023136"/>
    </source>
</evidence>
<dbReference type="HAMAP" id="MF_00445">
    <property type="entry name" value="NDH1_NuoN_1"/>
    <property type="match status" value="1"/>
</dbReference>
<feature type="transmembrane region" description="Helical" evidence="5">
    <location>
        <begin position="6"/>
        <end position="26"/>
    </location>
</feature>
<feature type="transmembrane region" description="Helical" evidence="5">
    <location>
        <begin position="171"/>
        <end position="193"/>
    </location>
</feature>
<keyword evidence="7" id="KW-0830">Ubiquinone</keyword>
<feature type="transmembrane region" description="Helical" evidence="5">
    <location>
        <begin position="397"/>
        <end position="419"/>
    </location>
</feature>
<organism evidence="7">
    <name type="scientific">hydrothermal vent metagenome</name>
    <dbReference type="NCBI Taxonomy" id="652676"/>
    <lineage>
        <taxon>unclassified sequences</taxon>
        <taxon>metagenomes</taxon>
        <taxon>ecological metagenomes</taxon>
    </lineage>
</organism>
<evidence type="ECO:0000256" key="2">
    <source>
        <dbReference type="ARBA" id="ARBA00022692"/>
    </source>
</evidence>
<evidence type="ECO:0000259" key="6">
    <source>
        <dbReference type="Pfam" id="PF00361"/>
    </source>
</evidence>
<keyword evidence="7" id="KW-0560">Oxidoreductase</keyword>
<dbReference type="GO" id="GO:0016020">
    <property type="term" value="C:membrane"/>
    <property type="evidence" value="ECO:0007669"/>
    <property type="project" value="UniProtKB-SubCell"/>
</dbReference>
<dbReference type="GO" id="GO:0016491">
    <property type="term" value="F:oxidoreductase activity"/>
    <property type="evidence" value="ECO:0007669"/>
    <property type="project" value="UniProtKB-KW"/>
</dbReference>
<feature type="transmembrane region" description="Helical" evidence="5">
    <location>
        <begin position="350"/>
        <end position="371"/>
    </location>
</feature>
<evidence type="ECO:0000256" key="1">
    <source>
        <dbReference type="ARBA" id="ARBA00004141"/>
    </source>
</evidence>
<dbReference type="GO" id="GO:0008137">
    <property type="term" value="F:NADH dehydrogenase (ubiquinone) activity"/>
    <property type="evidence" value="ECO:0007669"/>
    <property type="project" value="InterPro"/>
</dbReference>
<feature type="transmembrane region" description="Helical" evidence="5">
    <location>
        <begin position="431"/>
        <end position="452"/>
    </location>
</feature>
<evidence type="ECO:0000256" key="5">
    <source>
        <dbReference type="SAM" id="Phobius"/>
    </source>
</evidence>
<dbReference type="InterPro" id="IPR003918">
    <property type="entry name" value="NADH_UbQ_OxRdtase"/>
</dbReference>
<name>A0A3B1DVJ8_9ZZZZ</name>
<feature type="transmembrane region" description="Helical" evidence="5">
    <location>
        <begin position="317"/>
        <end position="338"/>
    </location>
</feature>
<keyword evidence="3 5" id="KW-1133">Transmembrane helix</keyword>
<feature type="transmembrane region" description="Helical" evidence="5">
    <location>
        <begin position="292"/>
        <end position="310"/>
    </location>
</feature>
<feature type="transmembrane region" description="Helical" evidence="5">
    <location>
        <begin position="134"/>
        <end position="151"/>
    </location>
</feature>
<feature type="transmembrane region" description="Helical" evidence="5">
    <location>
        <begin position="35"/>
        <end position="53"/>
    </location>
</feature>
<dbReference type="EMBL" id="UOGK01000212">
    <property type="protein sequence ID" value="VAX39240.1"/>
    <property type="molecule type" value="Genomic_DNA"/>
</dbReference>
<accession>A0A3B1DVJ8</accession>
<gene>
    <name evidence="7" type="ORF">MNBD_PLANCTO03-1730</name>
</gene>
<proteinExistence type="inferred from homology"/>
<evidence type="ECO:0000313" key="7">
    <source>
        <dbReference type="EMBL" id="VAX39240.1"/>
    </source>
</evidence>
<dbReference type="GO" id="GO:0042773">
    <property type="term" value="P:ATP synthesis coupled electron transport"/>
    <property type="evidence" value="ECO:0007669"/>
    <property type="project" value="InterPro"/>
</dbReference>
<feature type="domain" description="NADH:quinone oxidoreductase/Mrp antiporter transmembrane" evidence="6">
    <location>
        <begin position="130"/>
        <end position="446"/>
    </location>
</feature>
<dbReference type="Pfam" id="PF00361">
    <property type="entry name" value="Proton_antipo_M"/>
    <property type="match status" value="1"/>
</dbReference>
<keyword evidence="2 5" id="KW-0812">Transmembrane</keyword>
<feature type="transmembrane region" description="Helical" evidence="5">
    <location>
        <begin position="111"/>
        <end position="128"/>
    </location>
</feature>
<dbReference type="PRINTS" id="PR01437">
    <property type="entry name" value="NUOXDRDTASE4"/>
</dbReference>
<dbReference type="InterPro" id="IPR010096">
    <property type="entry name" value="NADH-Q_OxRdtase_suN/2"/>
</dbReference>
<dbReference type="EC" id="1.6.5.3" evidence="7"/>
<dbReference type="PANTHER" id="PTHR22773">
    <property type="entry name" value="NADH DEHYDROGENASE"/>
    <property type="match status" value="1"/>
</dbReference>
<evidence type="ECO:0000256" key="3">
    <source>
        <dbReference type="ARBA" id="ARBA00022989"/>
    </source>
</evidence>
<protein>
    <submittedName>
        <fullName evidence="7">NADH-ubiquinone oxidoreductase chain N</fullName>
        <ecNumber evidence="7">1.6.5.3</ecNumber>
    </submittedName>
</protein>
<sequence length="548" mass="57818">MIERIASLWPEIVLFVGACVVMLVGLSPNAAVRRLTGVITGISLFVAAVLGFFSPTSPDWAILPNLMPYAKPLIAFVGLLLVLVITSTVDRDEEAAIAAGKPFSALRVTGAEFYAFFLFSIMGAMLCATAGDLIWLFLALELTSLPTYVMVVLSGRGRQGFRRSQEAGVKYFFLGALGAAIFLYGFALLYGGTGTTRFVEMGHHFAEHGINPIAMVGMVLAIVGISFKIAAVPMHFYTADVYQGASSSMAAFLAFVPKTAGIISILLLVSTMGWAASSHGGGETLPPVIDSLLWAIAVLTMTVGNVLAVLQKSVKRMLAYSSIAHSGYMLVGIIAGPGDGSFTSSGLSAVLFYLLVYGVTNTGAFAVLASLERTSHGETVEAEDVSDLRGLCKTNPWLGWPMVLCMLSLLGFPPILGFFGKVPLFTSAIGAGRVTLVVILGINSAIAAFYYLRVVATVMLEEPADTGIRETGVPSRVFGAVVSGVCVIAFSIFGNSFMSASTKAGEPRVFGEAESTSQHETNDHEAVGALGSQVQSATVVTPKKIRMH</sequence>
<dbReference type="AlphaFoldDB" id="A0A3B1DVJ8"/>
<comment type="subcellular location">
    <subcellularLocation>
        <location evidence="1">Membrane</location>
        <topology evidence="1">Multi-pass membrane protein</topology>
    </subcellularLocation>
</comment>
<dbReference type="InterPro" id="IPR001750">
    <property type="entry name" value="ND/Mrp_TM"/>
</dbReference>
<feature type="transmembrane region" description="Helical" evidence="5">
    <location>
        <begin position="249"/>
        <end position="272"/>
    </location>
</feature>